<comment type="caution">
    <text evidence="3">The sequence shown here is derived from an EMBL/GenBank/DDBJ whole genome shotgun (WGS) entry which is preliminary data.</text>
</comment>
<name>A0AAV5ESA9_ELECO</name>
<evidence type="ECO:0000256" key="1">
    <source>
        <dbReference type="SAM" id="MobiDB-lite"/>
    </source>
</evidence>
<evidence type="ECO:0000259" key="2">
    <source>
        <dbReference type="Pfam" id="PF20452"/>
    </source>
</evidence>
<evidence type="ECO:0000313" key="3">
    <source>
        <dbReference type="EMBL" id="GJN25682.1"/>
    </source>
</evidence>
<keyword evidence="4" id="KW-1185">Reference proteome</keyword>
<accession>A0AAV5ESA9</accession>
<dbReference type="InterPro" id="IPR046829">
    <property type="entry name" value="Calmod_bind_C"/>
</dbReference>
<dbReference type="Proteomes" id="UP001054889">
    <property type="component" value="Unassembled WGS sequence"/>
</dbReference>
<dbReference type="AlphaFoldDB" id="A0AAV5ESA9"/>
<gene>
    <name evidence="3" type="primary">gb13543</name>
    <name evidence="3" type="ORF">PR202_gb13543</name>
</gene>
<dbReference type="EMBL" id="BQKI01000078">
    <property type="protein sequence ID" value="GJN25682.1"/>
    <property type="molecule type" value="Genomic_DNA"/>
</dbReference>
<protein>
    <recommendedName>
        <fullName evidence="2">Calmodulin binding protein C-terminal domain-containing protein</fullName>
    </recommendedName>
</protein>
<reference evidence="3" key="1">
    <citation type="journal article" date="2018" name="DNA Res.">
        <title>Multiple hybrid de novo genome assembly of finger millet, an orphan allotetraploid crop.</title>
        <authorList>
            <person name="Hatakeyama M."/>
            <person name="Aluri S."/>
            <person name="Balachadran M.T."/>
            <person name="Sivarajan S.R."/>
            <person name="Patrignani A."/>
            <person name="Gruter S."/>
            <person name="Poveda L."/>
            <person name="Shimizu-Inatsugi R."/>
            <person name="Baeten J."/>
            <person name="Francoijs K.J."/>
            <person name="Nataraja K.N."/>
            <person name="Reddy Y.A.N."/>
            <person name="Phadnis S."/>
            <person name="Ravikumar R.L."/>
            <person name="Schlapbach R."/>
            <person name="Sreeman S.M."/>
            <person name="Shimizu K.K."/>
        </authorList>
    </citation>
    <scope>NUCLEOTIDE SEQUENCE</scope>
</reference>
<feature type="domain" description="Calmodulin binding protein C-terminal" evidence="2">
    <location>
        <begin position="15"/>
        <end position="76"/>
    </location>
</feature>
<feature type="region of interest" description="Disordered" evidence="1">
    <location>
        <begin position="108"/>
        <end position="132"/>
    </location>
</feature>
<organism evidence="3 4">
    <name type="scientific">Eleusine coracana subsp. coracana</name>
    <dbReference type="NCBI Taxonomy" id="191504"/>
    <lineage>
        <taxon>Eukaryota</taxon>
        <taxon>Viridiplantae</taxon>
        <taxon>Streptophyta</taxon>
        <taxon>Embryophyta</taxon>
        <taxon>Tracheophyta</taxon>
        <taxon>Spermatophyta</taxon>
        <taxon>Magnoliopsida</taxon>
        <taxon>Liliopsida</taxon>
        <taxon>Poales</taxon>
        <taxon>Poaceae</taxon>
        <taxon>PACMAD clade</taxon>
        <taxon>Chloridoideae</taxon>
        <taxon>Cynodonteae</taxon>
        <taxon>Eleusininae</taxon>
        <taxon>Eleusine</taxon>
    </lineage>
</organism>
<dbReference type="Pfam" id="PF20452">
    <property type="entry name" value="Calmod_bind_C"/>
    <property type="match status" value="1"/>
</dbReference>
<evidence type="ECO:0000313" key="4">
    <source>
        <dbReference type="Proteomes" id="UP001054889"/>
    </source>
</evidence>
<proteinExistence type="predicted"/>
<reference evidence="3" key="2">
    <citation type="submission" date="2021-12" db="EMBL/GenBank/DDBJ databases">
        <title>Resequencing data analysis of finger millet.</title>
        <authorList>
            <person name="Hatakeyama M."/>
            <person name="Aluri S."/>
            <person name="Balachadran M.T."/>
            <person name="Sivarajan S.R."/>
            <person name="Poveda L."/>
            <person name="Shimizu-Inatsugi R."/>
            <person name="Schlapbach R."/>
            <person name="Sreeman S.M."/>
            <person name="Shimizu K.K."/>
        </authorList>
    </citation>
    <scope>NUCLEOTIDE SEQUENCE</scope>
</reference>
<sequence length="153" mass="17004">MFAASHAKTCDPGGKVYTYSGGNSTIYVDSIFGRLFKVEIDGMECSRQQLQLDKAKMILAQKLILEAYRHCRNLQEDDAAMELHDDDTINIDWLLRCAEEVDEICGHDNDDYKHDDERDDDGDGHAKPLVDNGVLVPQAANMGHSSSGSPLCQ</sequence>